<evidence type="ECO:0000313" key="2">
    <source>
        <dbReference type="Proteomes" id="UP000020529"/>
    </source>
</evidence>
<dbReference type="EMBL" id="JGCY01000294">
    <property type="protein sequence ID" value="EXY74334.1"/>
    <property type="molecule type" value="Genomic_DNA"/>
</dbReference>
<reference evidence="1 2" key="1">
    <citation type="submission" date="2014-02" db="EMBL/GenBank/DDBJ databases">
        <authorList>
            <person name="Sears C."/>
            <person name="Carroll K."/>
            <person name="Sack B.R."/>
            <person name="Qadri F."/>
            <person name="Myers L.L."/>
            <person name="Chung G.-T."/>
            <person name="Escheverria P."/>
            <person name="Fraser C.M."/>
            <person name="Sadzewicz L."/>
            <person name="Shefchek K.A."/>
            <person name="Tallon L."/>
            <person name="Das S.P."/>
            <person name="Daugherty S."/>
            <person name="Mongodin E.F."/>
        </authorList>
    </citation>
    <scope>NUCLEOTIDE SEQUENCE [LARGE SCALE GENOMIC DNA]</scope>
    <source>
        <strain evidence="2">3988T(B)14</strain>
    </source>
</reference>
<dbReference type="Proteomes" id="UP000020529">
    <property type="component" value="Unassembled WGS sequence"/>
</dbReference>
<comment type="caution">
    <text evidence="1">The sequence shown here is derived from an EMBL/GenBank/DDBJ whole genome shotgun (WGS) entry which is preliminary data.</text>
</comment>
<proteinExistence type="predicted"/>
<dbReference type="PATRIC" id="fig|1339315.3.peg.2629"/>
<sequence>MITAVTERLRQPAMIFTRFYPFVRISMSNIRFMMKTNIYHCQTLEKCSGTLRGRMHNY</sequence>
<organism evidence="1 2">
    <name type="scientific">Bacteroides fragilis str. 3988T(B)14</name>
    <dbReference type="NCBI Taxonomy" id="1339315"/>
    <lineage>
        <taxon>Bacteria</taxon>
        <taxon>Pseudomonadati</taxon>
        <taxon>Bacteroidota</taxon>
        <taxon>Bacteroidia</taxon>
        <taxon>Bacteroidales</taxon>
        <taxon>Bacteroidaceae</taxon>
        <taxon>Bacteroides</taxon>
    </lineage>
</organism>
<dbReference type="AlphaFoldDB" id="A0A015SQ40"/>
<evidence type="ECO:0000313" key="1">
    <source>
        <dbReference type="EMBL" id="EXY74334.1"/>
    </source>
</evidence>
<gene>
    <name evidence="1" type="ORF">M124_1873</name>
</gene>
<accession>A0A015SQ40</accession>
<protein>
    <submittedName>
        <fullName evidence="1">Peptidase, M20E subfamily domain protein</fullName>
    </submittedName>
</protein>
<name>A0A015SQ40_BACFG</name>